<dbReference type="EMBL" id="FZNT01000004">
    <property type="protein sequence ID" value="SNR50212.1"/>
    <property type="molecule type" value="Genomic_DNA"/>
</dbReference>
<dbReference type="InterPro" id="IPR050397">
    <property type="entry name" value="Env_Response_Regulators"/>
</dbReference>
<feature type="domain" description="Cyclic nucleotide-binding" evidence="4">
    <location>
        <begin position="15"/>
        <end position="89"/>
    </location>
</feature>
<dbReference type="PROSITE" id="PS51063">
    <property type="entry name" value="HTH_CRP_2"/>
    <property type="match status" value="1"/>
</dbReference>
<dbReference type="SMART" id="SM00419">
    <property type="entry name" value="HTH_CRP"/>
    <property type="match status" value="1"/>
</dbReference>
<dbReference type="InterPro" id="IPR018490">
    <property type="entry name" value="cNMP-bd_dom_sf"/>
</dbReference>
<keyword evidence="6" id="KW-0418">Kinase</keyword>
<dbReference type="SUPFAM" id="SSF51206">
    <property type="entry name" value="cAMP-binding domain-like"/>
    <property type="match status" value="1"/>
</dbReference>
<dbReference type="Gene3D" id="2.60.120.10">
    <property type="entry name" value="Jelly Rolls"/>
    <property type="match status" value="1"/>
</dbReference>
<feature type="domain" description="HTH crp-type" evidence="5">
    <location>
        <begin position="149"/>
        <end position="220"/>
    </location>
</feature>
<dbReference type="GO" id="GO:0003677">
    <property type="term" value="F:DNA binding"/>
    <property type="evidence" value="ECO:0007669"/>
    <property type="project" value="UniProtKB-KW"/>
</dbReference>
<dbReference type="Gene3D" id="1.10.10.10">
    <property type="entry name" value="Winged helix-like DNA-binding domain superfamily/Winged helix DNA-binding domain"/>
    <property type="match status" value="1"/>
</dbReference>
<keyword evidence="3" id="KW-0804">Transcription</keyword>
<dbReference type="InterPro" id="IPR000595">
    <property type="entry name" value="cNMP-bd_dom"/>
</dbReference>
<proteinExistence type="predicted"/>
<dbReference type="PRINTS" id="PR00034">
    <property type="entry name" value="HTHCRP"/>
</dbReference>
<dbReference type="InterPro" id="IPR014710">
    <property type="entry name" value="RmlC-like_jellyroll"/>
</dbReference>
<evidence type="ECO:0000259" key="4">
    <source>
        <dbReference type="PROSITE" id="PS50042"/>
    </source>
</evidence>
<gene>
    <name evidence="6" type="ORF">SAMN06265371_10445</name>
</gene>
<evidence type="ECO:0000256" key="2">
    <source>
        <dbReference type="ARBA" id="ARBA00023125"/>
    </source>
</evidence>
<dbReference type="InterPro" id="IPR036390">
    <property type="entry name" value="WH_DNA-bd_sf"/>
</dbReference>
<dbReference type="PANTHER" id="PTHR24567">
    <property type="entry name" value="CRP FAMILY TRANSCRIPTIONAL REGULATORY PROTEIN"/>
    <property type="match status" value="1"/>
</dbReference>
<keyword evidence="2" id="KW-0238">DNA-binding</keyword>
<dbReference type="Pfam" id="PF13545">
    <property type="entry name" value="HTH_Crp_2"/>
    <property type="match status" value="1"/>
</dbReference>
<evidence type="ECO:0000313" key="6">
    <source>
        <dbReference type="EMBL" id="SNR50212.1"/>
    </source>
</evidence>
<dbReference type="CDD" id="cd00038">
    <property type="entry name" value="CAP_ED"/>
    <property type="match status" value="1"/>
</dbReference>
<keyword evidence="1" id="KW-0805">Transcription regulation</keyword>
<dbReference type="Pfam" id="PF00027">
    <property type="entry name" value="cNMP_binding"/>
    <property type="match status" value="1"/>
</dbReference>
<dbReference type="PANTHER" id="PTHR24567:SF26">
    <property type="entry name" value="REGULATORY PROTEIN YEIL"/>
    <property type="match status" value="1"/>
</dbReference>
<dbReference type="SUPFAM" id="SSF46785">
    <property type="entry name" value="Winged helix' DNA-binding domain"/>
    <property type="match status" value="1"/>
</dbReference>
<dbReference type="InterPro" id="IPR036388">
    <property type="entry name" value="WH-like_DNA-bd_sf"/>
</dbReference>
<keyword evidence="6" id="KW-0808">Transferase</keyword>
<dbReference type="GO" id="GO:0016301">
    <property type="term" value="F:kinase activity"/>
    <property type="evidence" value="ECO:0007669"/>
    <property type="project" value="UniProtKB-KW"/>
</dbReference>
<organism evidence="6 7">
    <name type="scientific">Lutibacter agarilyticus</name>
    <dbReference type="NCBI Taxonomy" id="1109740"/>
    <lineage>
        <taxon>Bacteria</taxon>
        <taxon>Pseudomonadati</taxon>
        <taxon>Bacteroidota</taxon>
        <taxon>Flavobacteriia</taxon>
        <taxon>Flavobacteriales</taxon>
        <taxon>Flavobacteriaceae</taxon>
        <taxon>Lutibacter</taxon>
    </lineage>
</organism>
<dbReference type="SMART" id="SM00100">
    <property type="entry name" value="cNMP"/>
    <property type="match status" value="1"/>
</dbReference>
<keyword evidence="7" id="KW-1185">Reference proteome</keyword>
<dbReference type="GO" id="GO:0005829">
    <property type="term" value="C:cytosol"/>
    <property type="evidence" value="ECO:0007669"/>
    <property type="project" value="TreeGrafter"/>
</dbReference>
<dbReference type="GO" id="GO:0003700">
    <property type="term" value="F:DNA-binding transcription factor activity"/>
    <property type="evidence" value="ECO:0007669"/>
    <property type="project" value="TreeGrafter"/>
</dbReference>
<accession>A0A238WUK9</accession>
<protein>
    <submittedName>
        <fullName evidence="6">cAMP-binding domain of CRP or a regulatory subunit of cAMP-dependent protein kinases</fullName>
    </submittedName>
</protein>
<dbReference type="RefSeq" id="WP_089381166.1">
    <property type="nucleotide sequence ID" value="NZ_FZNT01000004.1"/>
</dbReference>
<dbReference type="Proteomes" id="UP000198384">
    <property type="component" value="Unassembled WGS sequence"/>
</dbReference>
<evidence type="ECO:0000313" key="7">
    <source>
        <dbReference type="Proteomes" id="UP000198384"/>
    </source>
</evidence>
<dbReference type="AlphaFoldDB" id="A0A238WUK9"/>
<evidence type="ECO:0000256" key="3">
    <source>
        <dbReference type="ARBA" id="ARBA00023163"/>
    </source>
</evidence>
<evidence type="ECO:0000259" key="5">
    <source>
        <dbReference type="PROSITE" id="PS51063"/>
    </source>
</evidence>
<name>A0A238WUK9_9FLAO</name>
<evidence type="ECO:0000256" key="1">
    <source>
        <dbReference type="ARBA" id="ARBA00023015"/>
    </source>
</evidence>
<dbReference type="PROSITE" id="PS50042">
    <property type="entry name" value="CNMP_BINDING_3"/>
    <property type="match status" value="1"/>
</dbReference>
<dbReference type="InterPro" id="IPR012318">
    <property type="entry name" value="HTH_CRP"/>
</dbReference>
<reference evidence="6 7" key="1">
    <citation type="submission" date="2017-06" db="EMBL/GenBank/DDBJ databases">
        <authorList>
            <person name="Kim H.J."/>
            <person name="Triplett B.A."/>
        </authorList>
    </citation>
    <scope>NUCLEOTIDE SEQUENCE [LARGE SCALE GENOMIC DNA]</scope>
    <source>
        <strain evidence="6 7">DSM 29150</strain>
    </source>
</reference>
<dbReference type="OrthoDB" id="9127033at2"/>
<sequence length="229" mass="25559">MPSKCRQCIIKRFNALKTLTHDELEKFSDHKTSLLIKKGENLMTEGNSINGLYCIKDGKGKLTKLNTNGKEQIIKFVKGGDILGHRSILSEELVGLNAIALEDMHVCFIPKGDILDTIRENNNFSLDLMRNISHQLNEANTSISQMAQKPVKDRLAETLLHLETIFGLDNEDCIDVVLTREEIANTIGTATESAIRLLSNLKKDGVIDLIGKKIKILNKNSLKNISEGY</sequence>